<dbReference type="Pfam" id="PF14219">
    <property type="entry name" value="DUF4328"/>
    <property type="match status" value="1"/>
</dbReference>
<evidence type="ECO:0000256" key="1">
    <source>
        <dbReference type="SAM" id="Phobius"/>
    </source>
</evidence>
<evidence type="ECO:0000313" key="4">
    <source>
        <dbReference type="Proteomes" id="UP000001880"/>
    </source>
</evidence>
<feature type="transmembrane region" description="Helical" evidence="1">
    <location>
        <begin position="38"/>
        <end position="57"/>
    </location>
</feature>
<reference evidence="3 4" key="1">
    <citation type="journal article" date="2010" name="Stand. Genomic Sci.">
        <title>Complete genome sequence of Haliangium ochraceum type strain (SMP-2).</title>
        <authorList>
            <consortium name="US DOE Joint Genome Institute (JGI-PGF)"/>
            <person name="Ivanova N."/>
            <person name="Daum C."/>
            <person name="Lang E."/>
            <person name="Abt B."/>
            <person name="Kopitz M."/>
            <person name="Saunders E."/>
            <person name="Lapidus A."/>
            <person name="Lucas S."/>
            <person name="Glavina Del Rio T."/>
            <person name="Nolan M."/>
            <person name="Tice H."/>
            <person name="Copeland A."/>
            <person name="Cheng J.F."/>
            <person name="Chen F."/>
            <person name="Bruce D."/>
            <person name="Goodwin L."/>
            <person name="Pitluck S."/>
            <person name="Mavromatis K."/>
            <person name="Pati A."/>
            <person name="Mikhailova N."/>
            <person name="Chen A."/>
            <person name="Palaniappan K."/>
            <person name="Land M."/>
            <person name="Hauser L."/>
            <person name="Chang Y.J."/>
            <person name="Jeffries C.D."/>
            <person name="Detter J.C."/>
            <person name="Brettin T."/>
            <person name="Rohde M."/>
            <person name="Goker M."/>
            <person name="Bristow J."/>
            <person name="Markowitz V."/>
            <person name="Eisen J.A."/>
            <person name="Hugenholtz P."/>
            <person name="Kyrpides N.C."/>
            <person name="Klenk H.P."/>
        </authorList>
    </citation>
    <scope>NUCLEOTIDE SEQUENCE [LARGE SCALE GENOMIC DNA]</scope>
    <source>
        <strain evidence="4">DSM 14365 / CIP 107738 / JCM 11303 / AJ 13395 / SMP-2</strain>
    </source>
</reference>
<organism evidence="3 4">
    <name type="scientific">Haliangium ochraceum (strain DSM 14365 / JCM 11303 / SMP-2)</name>
    <dbReference type="NCBI Taxonomy" id="502025"/>
    <lineage>
        <taxon>Bacteria</taxon>
        <taxon>Pseudomonadati</taxon>
        <taxon>Myxococcota</taxon>
        <taxon>Polyangia</taxon>
        <taxon>Haliangiales</taxon>
        <taxon>Kofleriaceae</taxon>
        <taxon>Haliangium</taxon>
    </lineage>
</organism>
<protein>
    <recommendedName>
        <fullName evidence="2">DUF4328 domain-containing protein</fullName>
    </recommendedName>
</protein>
<accession>D0LKD2</accession>
<evidence type="ECO:0000259" key="2">
    <source>
        <dbReference type="Pfam" id="PF14219"/>
    </source>
</evidence>
<dbReference type="EMBL" id="CP001804">
    <property type="protein sequence ID" value="ACY13166.1"/>
    <property type="molecule type" value="Genomic_DNA"/>
</dbReference>
<feature type="transmembrane region" description="Helical" evidence="1">
    <location>
        <begin position="78"/>
        <end position="99"/>
    </location>
</feature>
<dbReference type="InterPro" id="IPR025565">
    <property type="entry name" value="DUF4328"/>
</dbReference>
<feature type="transmembrane region" description="Helical" evidence="1">
    <location>
        <begin position="119"/>
        <end position="140"/>
    </location>
</feature>
<sequence>MYDIGKIAALVSLVAWLCAAYGMLPRYGDTSVGFSRSRAIYAWFIPLFNLVLPYQVLRETWHGSAPPREGDESAHERARDWLPATFPAWLASWLAVLASSMFSDTWPELPGDTVSRSKMVLTVLGAAANLVFAVLSMIVIRQIHQRQMQRAPLVATVRLPAAASDSAPAE</sequence>
<dbReference type="HOGENOM" id="CLU_1568573_0_0_7"/>
<keyword evidence="4" id="KW-1185">Reference proteome</keyword>
<dbReference type="OrthoDB" id="5382537at2"/>
<dbReference type="AlphaFoldDB" id="D0LKD2"/>
<gene>
    <name evidence="3" type="ordered locus">Hoch_0528</name>
</gene>
<dbReference type="KEGG" id="hoh:Hoch_0528"/>
<name>D0LKD2_HALO1</name>
<feature type="domain" description="DUF4328" evidence="2">
    <location>
        <begin position="7"/>
        <end position="145"/>
    </location>
</feature>
<keyword evidence="1" id="KW-0472">Membrane</keyword>
<keyword evidence="1" id="KW-0812">Transmembrane</keyword>
<keyword evidence="1" id="KW-1133">Transmembrane helix</keyword>
<dbReference type="RefSeq" id="WP_012825793.1">
    <property type="nucleotide sequence ID" value="NC_013440.1"/>
</dbReference>
<proteinExistence type="predicted"/>
<dbReference type="eggNOG" id="COG0515">
    <property type="taxonomic scope" value="Bacteria"/>
</dbReference>
<evidence type="ECO:0000313" key="3">
    <source>
        <dbReference type="EMBL" id="ACY13166.1"/>
    </source>
</evidence>
<dbReference type="Proteomes" id="UP000001880">
    <property type="component" value="Chromosome"/>
</dbReference>